<dbReference type="AlphaFoldDB" id="A0A418QYG8"/>
<evidence type="ECO:0000313" key="1">
    <source>
        <dbReference type="EMBL" id="RIY10204.1"/>
    </source>
</evidence>
<sequence length="69" mass="7245">MISLVAVGKLNQQSAGPATITKVDVPVLNAPVRNASLLRERPAPESVLKPGGGSRFWQLAAPMPVNSLQ</sequence>
<organism evidence="1 2">
    <name type="scientific">Hymenobacter rubripertinctus</name>
    <dbReference type="NCBI Taxonomy" id="2029981"/>
    <lineage>
        <taxon>Bacteria</taxon>
        <taxon>Pseudomonadati</taxon>
        <taxon>Bacteroidota</taxon>
        <taxon>Cytophagia</taxon>
        <taxon>Cytophagales</taxon>
        <taxon>Hymenobacteraceae</taxon>
        <taxon>Hymenobacter</taxon>
    </lineage>
</organism>
<protein>
    <submittedName>
        <fullName evidence="1">Uncharacterized protein</fullName>
    </submittedName>
</protein>
<accession>A0A418QYG8</accession>
<name>A0A418QYG8_9BACT</name>
<dbReference type="Proteomes" id="UP000284250">
    <property type="component" value="Unassembled WGS sequence"/>
</dbReference>
<evidence type="ECO:0000313" key="2">
    <source>
        <dbReference type="Proteomes" id="UP000284250"/>
    </source>
</evidence>
<reference evidence="1 2" key="1">
    <citation type="submission" date="2019-01" db="EMBL/GenBank/DDBJ databases">
        <title>Hymenobacter humicola sp. nov., isolated from soils in Antarctica.</title>
        <authorList>
            <person name="Sedlacek I."/>
            <person name="Holochova P."/>
            <person name="Kralova S."/>
            <person name="Pantucek R."/>
            <person name="Stankova E."/>
            <person name="Vrbovska V."/>
            <person name="Kristofova L."/>
            <person name="Svec P."/>
            <person name="Busse H.-J."/>
        </authorList>
    </citation>
    <scope>NUCLEOTIDE SEQUENCE [LARGE SCALE GENOMIC DNA]</scope>
    <source>
        <strain evidence="1 2">CCM 8852</strain>
    </source>
</reference>
<gene>
    <name evidence="1" type="ORF">D0T11_10135</name>
</gene>
<proteinExistence type="predicted"/>
<comment type="caution">
    <text evidence="1">The sequence shown here is derived from an EMBL/GenBank/DDBJ whole genome shotgun (WGS) entry which is preliminary data.</text>
</comment>
<keyword evidence="2" id="KW-1185">Reference proteome</keyword>
<dbReference type="EMBL" id="QYCN01000013">
    <property type="protein sequence ID" value="RIY10204.1"/>
    <property type="molecule type" value="Genomic_DNA"/>
</dbReference>